<gene>
    <name evidence="2" type="ORF">QNI19_38790</name>
</gene>
<evidence type="ECO:0000256" key="1">
    <source>
        <dbReference type="SAM" id="Phobius"/>
    </source>
</evidence>
<keyword evidence="1" id="KW-0812">Transmembrane</keyword>
<accession>A0ABT7CYX2</accession>
<protein>
    <submittedName>
        <fullName evidence="2">Uncharacterized protein</fullName>
    </submittedName>
</protein>
<feature type="transmembrane region" description="Helical" evidence="1">
    <location>
        <begin position="60"/>
        <end position="83"/>
    </location>
</feature>
<dbReference type="RefSeq" id="WP_314005958.1">
    <property type="nucleotide sequence ID" value="NZ_JASJOT010000070.1"/>
</dbReference>
<keyword evidence="1" id="KW-0472">Membrane</keyword>
<comment type="caution">
    <text evidence="2">The sequence shown here is derived from an EMBL/GenBank/DDBJ whole genome shotgun (WGS) entry which is preliminary data.</text>
</comment>
<sequence length="154" mass="17624">MPKKVFILNTSLFLPWYFFACPKKYPKKDTFLRSSRPQAKGQPRREKIASAPIPPAAIEVIITLFVTPLFVVYDLVVIVVLTFNSSWLFYFRFPLSYPFFLLEGVFFVPVVGVITNNHFPTIQVGDNTNLGKNISETERSSICHKFLSEGQRKG</sequence>
<evidence type="ECO:0000313" key="2">
    <source>
        <dbReference type="EMBL" id="MDJ1498938.1"/>
    </source>
</evidence>
<dbReference type="Proteomes" id="UP001228581">
    <property type="component" value="Unassembled WGS sequence"/>
</dbReference>
<evidence type="ECO:0000313" key="3">
    <source>
        <dbReference type="Proteomes" id="UP001228581"/>
    </source>
</evidence>
<keyword evidence="1" id="KW-1133">Transmembrane helix</keyword>
<feature type="transmembrane region" description="Helical" evidence="1">
    <location>
        <begin position="95"/>
        <end position="114"/>
    </location>
</feature>
<organism evidence="2 3">
    <name type="scientific">Xanthocytophaga flava</name>
    <dbReference type="NCBI Taxonomy" id="3048013"/>
    <lineage>
        <taxon>Bacteria</taxon>
        <taxon>Pseudomonadati</taxon>
        <taxon>Bacteroidota</taxon>
        <taxon>Cytophagia</taxon>
        <taxon>Cytophagales</taxon>
        <taxon>Rhodocytophagaceae</taxon>
        <taxon>Xanthocytophaga</taxon>
    </lineage>
</organism>
<proteinExistence type="predicted"/>
<name>A0ABT7CYX2_9BACT</name>
<keyword evidence="3" id="KW-1185">Reference proteome</keyword>
<reference evidence="2 3" key="1">
    <citation type="submission" date="2023-05" db="EMBL/GenBank/DDBJ databases">
        <authorList>
            <person name="Zhang X."/>
        </authorList>
    </citation>
    <scope>NUCLEOTIDE SEQUENCE [LARGE SCALE GENOMIC DNA]</scope>
    <source>
        <strain evidence="2 3">DM2B3-1</strain>
    </source>
</reference>
<dbReference type="EMBL" id="JASJOT010000070">
    <property type="protein sequence ID" value="MDJ1498938.1"/>
    <property type="molecule type" value="Genomic_DNA"/>
</dbReference>